<dbReference type="InterPro" id="IPR005079">
    <property type="entry name" value="Peptidase_C45_hydrolase"/>
</dbReference>
<dbReference type="Pfam" id="PF03417">
    <property type="entry name" value="AAT"/>
    <property type="match status" value="1"/>
</dbReference>
<organism evidence="2 4">
    <name type="scientific">Enterocloster clostridioformis</name>
    <dbReference type="NCBI Taxonomy" id="1531"/>
    <lineage>
        <taxon>Bacteria</taxon>
        <taxon>Bacillati</taxon>
        <taxon>Bacillota</taxon>
        <taxon>Clostridia</taxon>
        <taxon>Lachnospirales</taxon>
        <taxon>Lachnospiraceae</taxon>
        <taxon>Enterocloster</taxon>
    </lineage>
</organism>
<dbReference type="EMBL" id="UAVW01000015">
    <property type="protein sequence ID" value="SQB14275.1"/>
    <property type="molecule type" value="Genomic_DNA"/>
</dbReference>
<keyword evidence="5" id="KW-1185">Reference proteome</keyword>
<dbReference type="Proteomes" id="UP000251853">
    <property type="component" value="Unassembled WGS sequence"/>
</dbReference>
<evidence type="ECO:0000313" key="3">
    <source>
        <dbReference type="EMBL" id="SQB14275.1"/>
    </source>
</evidence>
<dbReference type="InterPro" id="IPR047794">
    <property type="entry name" value="C45_proenzyme-like"/>
</dbReference>
<name>A0A174LEQ1_9FIRM</name>
<protein>
    <submittedName>
        <fullName evidence="2">Choloylglycine hydrolase</fullName>
    </submittedName>
</protein>
<dbReference type="EMBL" id="CZAB01000025">
    <property type="protein sequence ID" value="CUP20548.1"/>
    <property type="molecule type" value="Genomic_DNA"/>
</dbReference>
<reference evidence="3 5" key="2">
    <citation type="submission" date="2018-06" db="EMBL/GenBank/DDBJ databases">
        <authorList>
            <consortium name="Pathogen Informatics"/>
            <person name="Doyle S."/>
        </authorList>
    </citation>
    <scope>NUCLEOTIDE SEQUENCE [LARGE SCALE GENOMIC DNA]</scope>
    <source>
        <strain evidence="3 5">NCTC11224</strain>
    </source>
</reference>
<dbReference type="Gene3D" id="3.60.60.10">
    <property type="entry name" value="Penicillin V Acylase, Chain A"/>
    <property type="match status" value="1"/>
</dbReference>
<dbReference type="GO" id="GO:0016787">
    <property type="term" value="F:hydrolase activity"/>
    <property type="evidence" value="ECO:0007669"/>
    <property type="project" value="UniProtKB-KW"/>
</dbReference>
<keyword evidence="2" id="KW-0378">Hydrolase</keyword>
<evidence type="ECO:0000313" key="4">
    <source>
        <dbReference type="Proteomes" id="UP000095512"/>
    </source>
</evidence>
<gene>
    <name evidence="2" type="ORF">ERS852480_02840</name>
    <name evidence="3" type="ORF">NCTC11224_03312</name>
</gene>
<proteinExistence type="predicted"/>
<sequence length="263" mass="28775">MKTIHTHALELSGSSYEAGRLLGSRLASVPGLKKRFSSGFPGFGLTQFNQASQCFRRWCPGLTQELAGFADALGCAPEQVLYYGMTWLTPRCSHLALLPSMTASGHPMAARNYEFNDEAEDFTVIKTRITGKYTHIGTSVLGIGRDDGINEMGLTVTLSSSGFPVGPLPEMRRPAVAGLQFWAVVRTLLENCRDVKEALSMLKDMPVAYNLHRGGCRQGGRIFLLPLKPPVLRRPRGERGQLYKKAAPVPCCQGTGLHGETRH</sequence>
<dbReference type="Proteomes" id="UP000095512">
    <property type="component" value="Unassembled WGS sequence"/>
</dbReference>
<reference evidence="2 4" key="1">
    <citation type="submission" date="2015-09" db="EMBL/GenBank/DDBJ databases">
        <authorList>
            <consortium name="Pathogen Informatics"/>
        </authorList>
    </citation>
    <scope>NUCLEOTIDE SEQUENCE [LARGE SCALE GENOMIC DNA]</scope>
    <source>
        <strain evidence="2 4">2789STDY5834865</strain>
    </source>
</reference>
<accession>A0A174LEQ1</accession>
<evidence type="ECO:0000259" key="1">
    <source>
        <dbReference type="Pfam" id="PF03417"/>
    </source>
</evidence>
<feature type="domain" description="Peptidase C45 hydrolase" evidence="1">
    <location>
        <begin position="108"/>
        <end position="212"/>
    </location>
</feature>
<dbReference type="SUPFAM" id="SSF56235">
    <property type="entry name" value="N-terminal nucleophile aminohydrolases (Ntn hydrolases)"/>
    <property type="match status" value="1"/>
</dbReference>
<dbReference type="NCBIfam" id="NF040521">
    <property type="entry name" value="C45_proenzyme"/>
    <property type="match status" value="1"/>
</dbReference>
<dbReference type="InterPro" id="IPR029055">
    <property type="entry name" value="Ntn_hydrolases_N"/>
</dbReference>
<evidence type="ECO:0000313" key="2">
    <source>
        <dbReference type="EMBL" id="CUP20548.1"/>
    </source>
</evidence>
<evidence type="ECO:0000313" key="5">
    <source>
        <dbReference type="Proteomes" id="UP000251853"/>
    </source>
</evidence>
<dbReference type="AlphaFoldDB" id="A0A174LEQ1"/>